<evidence type="ECO:0000256" key="4">
    <source>
        <dbReference type="ARBA" id="ARBA00022741"/>
    </source>
</evidence>
<evidence type="ECO:0000256" key="6">
    <source>
        <dbReference type="ARBA" id="ARBA00023306"/>
    </source>
</evidence>
<evidence type="ECO:0000256" key="2">
    <source>
        <dbReference type="ARBA" id="ARBA00022490"/>
    </source>
</evidence>
<dbReference type="KEGG" id="lak:106178065"/>
<dbReference type="Pfam" id="PF00735">
    <property type="entry name" value="Septin"/>
    <property type="match status" value="1"/>
</dbReference>
<organism evidence="12 14">
    <name type="scientific">Lingula anatina</name>
    <name type="common">Brachiopod</name>
    <name type="synonym">Lingula unguis</name>
    <dbReference type="NCBI Taxonomy" id="7574"/>
    <lineage>
        <taxon>Eukaryota</taxon>
        <taxon>Metazoa</taxon>
        <taxon>Spiralia</taxon>
        <taxon>Lophotrochozoa</taxon>
        <taxon>Brachiopoda</taxon>
        <taxon>Linguliformea</taxon>
        <taxon>Lingulata</taxon>
        <taxon>Lingulida</taxon>
        <taxon>Linguloidea</taxon>
        <taxon>Lingulidae</taxon>
        <taxon>Lingula</taxon>
    </lineage>
</organism>
<comment type="similarity">
    <text evidence="7 8">Belongs to the TRAFAC class TrmE-Era-EngA-EngB-Septin-like GTPase superfamily. Septin GTPase family.</text>
</comment>
<evidence type="ECO:0000256" key="9">
    <source>
        <dbReference type="SAM" id="Coils"/>
    </source>
</evidence>
<proteinExistence type="inferred from homology"/>
<evidence type="ECO:0000256" key="10">
    <source>
        <dbReference type="SAM" id="MobiDB-lite"/>
    </source>
</evidence>
<evidence type="ECO:0000259" key="11">
    <source>
        <dbReference type="PROSITE" id="PS51719"/>
    </source>
</evidence>
<evidence type="ECO:0000256" key="3">
    <source>
        <dbReference type="ARBA" id="ARBA00022618"/>
    </source>
</evidence>
<dbReference type="RefSeq" id="XP_013416526.1">
    <property type="nucleotide sequence ID" value="XM_013561072.1"/>
</dbReference>
<evidence type="ECO:0000256" key="5">
    <source>
        <dbReference type="ARBA" id="ARBA00023134"/>
    </source>
</evidence>
<comment type="subcellular location">
    <subcellularLocation>
        <location evidence="1">Cytoplasm</location>
    </subcellularLocation>
</comment>
<reference evidence="13 14" key="1">
    <citation type="submission" date="2025-04" db="UniProtKB">
        <authorList>
            <consortium name="RefSeq"/>
        </authorList>
    </citation>
    <scope>IDENTIFICATION</scope>
    <source>
        <tissue evidence="13 14">Gonads</tissue>
    </source>
</reference>
<keyword evidence="4 8" id="KW-0547">Nucleotide-binding</keyword>
<keyword evidence="2" id="KW-0963">Cytoplasm</keyword>
<feature type="compositionally biased region" description="Low complexity" evidence="10">
    <location>
        <begin position="1"/>
        <end position="14"/>
    </location>
</feature>
<dbReference type="AlphaFoldDB" id="A0A1S3K1X7"/>
<keyword evidence="3" id="KW-0132">Cell division</keyword>
<dbReference type="PIRSF" id="PIRSF006698">
    <property type="entry name" value="Septin"/>
    <property type="match status" value="1"/>
</dbReference>
<dbReference type="RefSeq" id="XP_013416527.1">
    <property type="nucleotide sequence ID" value="XM_013561073.1"/>
</dbReference>
<dbReference type="PROSITE" id="PS51719">
    <property type="entry name" value="G_SEPTIN"/>
    <property type="match status" value="1"/>
</dbReference>
<feature type="domain" description="Septin-type G" evidence="11">
    <location>
        <begin position="72"/>
        <end position="345"/>
    </location>
</feature>
<dbReference type="SUPFAM" id="SSF52540">
    <property type="entry name" value="P-loop containing nucleoside triphosphate hydrolases"/>
    <property type="match status" value="1"/>
</dbReference>
<dbReference type="InterPro" id="IPR016491">
    <property type="entry name" value="Septin"/>
</dbReference>
<evidence type="ECO:0000313" key="12">
    <source>
        <dbReference type="Proteomes" id="UP000085678"/>
    </source>
</evidence>
<dbReference type="STRING" id="7574.A0A1S3K1X7"/>
<evidence type="ECO:0000313" key="13">
    <source>
        <dbReference type="RefSeq" id="XP_013416526.1"/>
    </source>
</evidence>
<dbReference type="CDD" id="cd01850">
    <property type="entry name" value="CDC_Septin"/>
    <property type="match status" value="1"/>
</dbReference>
<keyword evidence="12" id="KW-1185">Reference proteome</keyword>
<dbReference type="InterPro" id="IPR027417">
    <property type="entry name" value="P-loop_NTPase"/>
</dbReference>
<dbReference type="GO" id="GO:0005525">
    <property type="term" value="F:GTP binding"/>
    <property type="evidence" value="ECO:0007669"/>
    <property type="project" value="UniProtKB-UniRule"/>
</dbReference>
<dbReference type="GO" id="GO:0005737">
    <property type="term" value="C:cytoplasm"/>
    <property type="evidence" value="ECO:0007669"/>
    <property type="project" value="UniProtKB-SubCell"/>
</dbReference>
<dbReference type="PANTHER" id="PTHR18884">
    <property type="entry name" value="SEPTIN"/>
    <property type="match status" value="1"/>
</dbReference>
<dbReference type="GO" id="GO:0051301">
    <property type="term" value="P:cell division"/>
    <property type="evidence" value="ECO:0007669"/>
    <property type="project" value="UniProtKB-KW"/>
</dbReference>
<evidence type="ECO:0000256" key="8">
    <source>
        <dbReference type="RuleBase" id="RU004560"/>
    </source>
</evidence>
<dbReference type="GeneID" id="106178065"/>
<name>A0A1S3K1X7_LINAN</name>
<protein>
    <recommendedName>
        <fullName evidence="7">Septin</fullName>
    </recommendedName>
</protein>
<dbReference type="InterPro" id="IPR030379">
    <property type="entry name" value="G_SEPTIN_dom"/>
</dbReference>
<keyword evidence="6" id="KW-0131">Cell cycle</keyword>
<feature type="coiled-coil region" evidence="9">
    <location>
        <begin position="368"/>
        <end position="395"/>
    </location>
</feature>
<gene>
    <name evidence="13 14" type="primary">LOC106178065</name>
</gene>
<dbReference type="Proteomes" id="UP000085678">
    <property type="component" value="Unplaced"/>
</dbReference>
<evidence type="ECO:0000256" key="7">
    <source>
        <dbReference type="PIRNR" id="PIRNR006698"/>
    </source>
</evidence>
<keyword evidence="9" id="KW-0175">Coiled coil</keyword>
<keyword evidence="5 8" id="KW-0342">GTP-binding</keyword>
<evidence type="ECO:0000256" key="1">
    <source>
        <dbReference type="ARBA" id="ARBA00004496"/>
    </source>
</evidence>
<dbReference type="Gene3D" id="3.40.50.300">
    <property type="entry name" value="P-loop containing nucleotide triphosphate hydrolases"/>
    <property type="match status" value="1"/>
</dbReference>
<accession>A0A1S3K1X7</accession>
<feature type="region of interest" description="Disordered" evidence="10">
    <location>
        <begin position="1"/>
        <end position="44"/>
    </location>
</feature>
<dbReference type="FunFam" id="3.40.50.300:FF:000064">
    <property type="entry name" value="Septin 4"/>
    <property type="match status" value="1"/>
</dbReference>
<evidence type="ECO:0000313" key="14">
    <source>
        <dbReference type="RefSeq" id="XP_013416527.1"/>
    </source>
</evidence>
<sequence>MSDSRMSSFISSMSPTLRHGNRHLSDKDSDSSSGMSPKRCPYKAGSIIPHTEDEYVGFASLPEQVHRKAVKKGFNFTLMVVGESGLGKSTLINSLFLTDIYKDRQIPSVEDRMTKTVEIEKRQIDIEERGVRLRLTVVDTPGYSDALNTQDCCKAVENFVDEQFAQYFKDESGVNRRNIQDSRVHCCLYFISPCGHGLKQVDVEFMKQLHEKVNIVPIIAKADTLTAAEVCKLKNRVLQEIDEHGIKIYEFPDCDSDEDEDFKQQDKELKLAIPFSVIGSNTVLEVNGKKIRGRLYPWGIVEVDNPKHCDFLKLRQMLISTHMQDLKDVTQDVHYENYRAQHISEENKRDLQRERKLKRESCTSLDGVVDADRLLQQKDEEIRRMQEMLKQMQEQLHVSGGRANGTAC</sequence>
<dbReference type="OrthoDB" id="416553at2759"/>